<comment type="caution">
    <text evidence="2">The sequence shown here is derived from an EMBL/GenBank/DDBJ whole genome shotgun (WGS) entry which is preliminary data.</text>
</comment>
<gene>
    <name evidence="2" type="ORF">GCM10022244_48720</name>
</gene>
<evidence type="ECO:0008006" key="4">
    <source>
        <dbReference type="Google" id="ProtNLM"/>
    </source>
</evidence>
<feature type="transmembrane region" description="Helical" evidence="1">
    <location>
        <begin position="20"/>
        <end position="40"/>
    </location>
</feature>
<feature type="transmembrane region" description="Helical" evidence="1">
    <location>
        <begin position="75"/>
        <end position="95"/>
    </location>
</feature>
<dbReference type="EMBL" id="BAABAJ010000020">
    <property type="protein sequence ID" value="GAA3934566.1"/>
    <property type="molecule type" value="Genomic_DNA"/>
</dbReference>
<dbReference type="Proteomes" id="UP001501000">
    <property type="component" value="Unassembled WGS sequence"/>
</dbReference>
<protein>
    <recommendedName>
        <fullName evidence="4">Integral membrane protein</fullName>
    </recommendedName>
</protein>
<keyword evidence="3" id="KW-1185">Reference proteome</keyword>
<accession>A0ABP7N1V0</accession>
<keyword evidence="1" id="KW-0812">Transmembrane</keyword>
<reference evidence="3" key="1">
    <citation type="journal article" date="2019" name="Int. J. Syst. Evol. Microbiol.">
        <title>The Global Catalogue of Microorganisms (GCM) 10K type strain sequencing project: providing services to taxonomists for standard genome sequencing and annotation.</title>
        <authorList>
            <consortium name="The Broad Institute Genomics Platform"/>
            <consortium name="The Broad Institute Genome Sequencing Center for Infectious Disease"/>
            <person name="Wu L."/>
            <person name="Ma J."/>
        </authorList>
    </citation>
    <scope>NUCLEOTIDE SEQUENCE [LARGE SCALE GENOMIC DNA]</scope>
    <source>
        <strain evidence="3">JCM 16956</strain>
    </source>
</reference>
<organism evidence="2 3">
    <name type="scientific">Streptomyces gulbargensis</name>
    <dbReference type="NCBI Taxonomy" id="364901"/>
    <lineage>
        <taxon>Bacteria</taxon>
        <taxon>Bacillati</taxon>
        <taxon>Actinomycetota</taxon>
        <taxon>Actinomycetes</taxon>
        <taxon>Kitasatosporales</taxon>
        <taxon>Streptomycetaceae</taxon>
        <taxon>Streptomyces</taxon>
    </lineage>
</organism>
<name>A0ABP7N1V0_9ACTN</name>
<evidence type="ECO:0000256" key="1">
    <source>
        <dbReference type="SAM" id="Phobius"/>
    </source>
</evidence>
<sequence length="111" mass="11587">MTSAAPESALLTRARRTQGWGLGLLTVAALLWVWFAVLLLTPYEQEDGGSACPPLLTSEYVHHDDCVEARDWPGLLALLGGSVPFAAAGAALYAAGAVTQRVAEHLGGKDG</sequence>
<evidence type="ECO:0000313" key="2">
    <source>
        <dbReference type="EMBL" id="GAA3934566.1"/>
    </source>
</evidence>
<keyword evidence="1" id="KW-0472">Membrane</keyword>
<dbReference type="RefSeq" id="WP_345286350.1">
    <property type="nucleotide sequence ID" value="NZ_BAABAJ010000020.1"/>
</dbReference>
<keyword evidence="1" id="KW-1133">Transmembrane helix</keyword>
<evidence type="ECO:0000313" key="3">
    <source>
        <dbReference type="Proteomes" id="UP001501000"/>
    </source>
</evidence>
<proteinExistence type="predicted"/>